<keyword evidence="4 13" id="KW-0132">Cell division</keyword>
<dbReference type="HAMAP" id="MF_00111">
    <property type="entry name" value="MurA"/>
    <property type="match status" value="1"/>
</dbReference>
<evidence type="ECO:0000256" key="5">
    <source>
        <dbReference type="ARBA" id="ARBA00022679"/>
    </source>
</evidence>
<dbReference type="AlphaFoldDB" id="A0A0A0EVJ1"/>
<comment type="pathway">
    <text evidence="2 13">Cell wall biogenesis; peptidoglycan biosynthesis.</text>
</comment>
<feature type="domain" description="Enolpyruvate transferase" evidence="14">
    <location>
        <begin position="6"/>
        <end position="414"/>
    </location>
</feature>
<dbReference type="NCBIfam" id="NF006873">
    <property type="entry name" value="PRK09369.1"/>
    <property type="match status" value="1"/>
</dbReference>
<dbReference type="InterPro" id="IPR001986">
    <property type="entry name" value="Enolpyruvate_Tfrase_dom"/>
</dbReference>
<keyword evidence="5 13" id="KW-0808">Transferase</keyword>
<dbReference type="InterPro" id="IPR050068">
    <property type="entry name" value="MurA_subfamily"/>
</dbReference>
<dbReference type="GO" id="GO:0008360">
    <property type="term" value="P:regulation of cell shape"/>
    <property type="evidence" value="ECO:0007669"/>
    <property type="project" value="UniProtKB-KW"/>
</dbReference>
<dbReference type="InterPro" id="IPR005750">
    <property type="entry name" value="UDP_GlcNAc_COvinyl_MurA"/>
</dbReference>
<accession>A0A0A0EVJ1</accession>
<dbReference type="eggNOG" id="COG0766">
    <property type="taxonomic scope" value="Bacteria"/>
</dbReference>
<reference evidence="15 16" key="1">
    <citation type="submission" date="2013-08" db="EMBL/GenBank/DDBJ databases">
        <title>Genome sequencing of Lysobacter.</title>
        <authorList>
            <person name="Zhang S."/>
            <person name="Wang G."/>
        </authorList>
    </citation>
    <scope>NUCLEOTIDE SEQUENCE [LARGE SCALE GENOMIC DNA]</scope>
    <source>
        <strain evidence="15 16">GH1-9</strain>
    </source>
</reference>
<comment type="caution">
    <text evidence="15">The sequence shown here is derived from an EMBL/GenBank/DDBJ whole genome shotgun (WGS) entry which is preliminary data.</text>
</comment>
<evidence type="ECO:0000256" key="7">
    <source>
        <dbReference type="ARBA" id="ARBA00022984"/>
    </source>
</evidence>
<dbReference type="UniPathway" id="UPA00219"/>
<evidence type="ECO:0000313" key="15">
    <source>
        <dbReference type="EMBL" id="KGM54534.1"/>
    </source>
</evidence>
<evidence type="ECO:0000256" key="1">
    <source>
        <dbReference type="ARBA" id="ARBA00004496"/>
    </source>
</evidence>
<evidence type="ECO:0000256" key="10">
    <source>
        <dbReference type="ARBA" id="ARBA00023317"/>
    </source>
</evidence>
<sequence length="425" mass="44839">MQKIVVEGGRPLNGEVQISGAKNAVLPILCATLLADEPVEISNVPHLHDVVTTAKLLAGLGATITIDQGTIGTGSESGIVVDPRTVNSHIAPYELVKTMRASVLVLGPLLAKYGEAEVSLPGGCAIGSRPVDLHIKGLQALGAEIVVEHGFIKAKAARLKGARHVFEIVSVGATENVLMAATLAEGTTILENAAMEPEIVDLAECLRAMGAQIEGEGTPRIVVHGVERLHGGRHAVVADRIETGTFLVAAAMTGGRITARKARPDTMDAVLDKLREAGAEITCEGDRITLDMHGKRPKAVNLTTAPHPAFPTDMQAQFMAMNCVAEGVGVIKETIFENRFMHVNELVRLGADIHVDGHSAVVRGVEKLSGAPVMATDLRASASLILAGLVAEGETTIDRIYHLDRGYENIEEKLSGLGAKIRRIG</sequence>
<dbReference type="EMBL" id="AVPU01000012">
    <property type="protein sequence ID" value="KGM54534.1"/>
    <property type="molecule type" value="Genomic_DNA"/>
</dbReference>
<dbReference type="STRING" id="1385517.N800_01030"/>
<evidence type="ECO:0000256" key="13">
    <source>
        <dbReference type="HAMAP-Rule" id="MF_00111"/>
    </source>
</evidence>
<comment type="subcellular location">
    <subcellularLocation>
        <location evidence="1 13">Cytoplasm</location>
    </subcellularLocation>
</comment>
<feature type="modified residue" description="2-(S-cysteinyl)pyruvic acid O-phosphothioketal" evidence="13">
    <location>
        <position position="124"/>
    </location>
</feature>
<dbReference type="CDD" id="cd01555">
    <property type="entry name" value="UdpNAET"/>
    <property type="match status" value="1"/>
</dbReference>
<evidence type="ECO:0000256" key="4">
    <source>
        <dbReference type="ARBA" id="ARBA00022618"/>
    </source>
</evidence>
<feature type="binding site" evidence="13">
    <location>
        <position position="100"/>
    </location>
    <ligand>
        <name>UDP-N-acetyl-alpha-D-glucosamine</name>
        <dbReference type="ChEBI" id="CHEBI:57705"/>
    </ligand>
</feature>
<keyword evidence="8 13" id="KW-0131">Cell cycle</keyword>
<comment type="catalytic activity">
    <reaction evidence="12 13">
        <text>phosphoenolpyruvate + UDP-N-acetyl-alpha-D-glucosamine = UDP-N-acetyl-3-O-(1-carboxyvinyl)-alpha-D-glucosamine + phosphate</text>
        <dbReference type="Rhea" id="RHEA:18681"/>
        <dbReference type="ChEBI" id="CHEBI:43474"/>
        <dbReference type="ChEBI" id="CHEBI:57705"/>
        <dbReference type="ChEBI" id="CHEBI:58702"/>
        <dbReference type="ChEBI" id="CHEBI:68483"/>
        <dbReference type="EC" id="2.5.1.7"/>
    </reaction>
</comment>
<dbReference type="EC" id="2.5.1.7" evidence="13"/>
<organism evidence="15 16">
    <name type="scientific">Lysobacter daejeonensis GH1-9</name>
    <dbReference type="NCBI Taxonomy" id="1385517"/>
    <lineage>
        <taxon>Bacteria</taxon>
        <taxon>Pseudomonadati</taxon>
        <taxon>Pseudomonadota</taxon>
        <taxon>Gammaproteobacteria</taxon>
        <taxon>Lysobacterales</taxon>
        <taxon>Lysobacteraceae</taxon>
        <taxon>Aerolutibacter</taxon>
    </lineage>
</organism>
<evidence type="ECO:0000256" key="3">
    <source>
        <dbReference type="ARBA" id="ARBA00022490"/>
    </source>
</evidence>
<proteinExistence type="inferred from homology"/>
<evidence type="ECO:0000259" key="14">
    <source>
        <dbReference type="Pfam" id="PF00275"/>
    </source>
</evidence>
<dbReference type="InterPro" id="IPR013792">
    <property type="entry name" value="RNA3'P_cycl/enolpyr_Trfase_a/b"/>
</dbReference>
<dbReference type="Proteomes" id="UP000029998">
    <property type="component" value="Unassembled WGS sequence"/>
</dbReference>
<gene>
    <name evidence="13" type="primary">murA</name>
    <name evidence="15" type="ORF">N800_01030</name>
</gene>
<evidence type="ECO:0000313" key="16">
    <source>
        <dbReference type="Proteomes" id="UP000029998"/>
    </source>
</evidence>
<comment type="similarity">
    <text evidence="11 13">Belongs to the EPSP synthase family. MurA subfamily.</text>
</comment>
<comment type="caution">
    <text evidence="13">Lacks conserved residue(s) required for the propagation of feature annotation.</text>
</comment>
<dbReference type="GO" id="GO:0009252">
    <property type="term" value="P:peptidoglycan biosynthetic process"/>
    <property type="evidence" value="ECO:0007669"/>
    <property type="project" value="UniProtKB-UniRule"/>
</dbReference>
<dbReference type="PANTHER" id="PTHR43783">
    <property type="entry name" value="UDP-N-ACETYLGLUCOSAMINE 1-CARBOXYVINYLTRANSFERASE"/>
    <property type="match status" value="1"/>
</dbReference>
<keyword evidence="10 13" id="KW-0670">Pyruvate</keyword>
<protein>
    <recommendedName>
        <fullName evidence="13">UDP-N-acetylglucosamine 1-carboxyvinyltransferase</fullName>
        <ecNumber evidence="13">2.5.1.7</ecNumber>
    </recommendedName>
    <alternativeName>
        <fullName evidence="13">Enoylpyruvate transferase</fullName>
    </alternativeName>
    <alternativeName>
        <fullName evidence="13">UDP-N-acetylglucosamine enolpyruvyl transferase</fullName>
        <shortName evidence="13">EPT</shortName>
    </alternativeName>
</protein>
<comment type="function">
    <text evidence="13">Cell wall formation. Adds enolpyruvyl to UDP-N-acetylglucosamine.</text>
</comment>
<dbReference type="OrthoDB" id="9803760at2"/>
<evidence type="ECO:0000256" key="11">
    <source>
        <dbReference type="ARBA" id="ARBA00038367"/>
    </source>
</evidence>
<dbReference type="GO" id="GO:0071555">
    <property type="term" value="P:cell wall organization"/>
    <property type="evidence" value="ECO:0007669"/>
    <property type="project" value="UniProtKB-KW"/>
</dbReference>
<evidence type="ECO:0000256" key="12">
    <source>
        <dbReference type="ARBA" id="ARBA00047527"/>
    </source>
</evidence>
<keyword evidence="7 13" id="KW-0573">Peptidoglycan synthesis</keyword>
<dbReference type="SUPFAM" id="SSF55205">
    <property type="entry name" value="EPT/RTPC-like"/>
    <property type="match status" value="1"/>
</dbReference>
<dbReference type="InterPro" id="IPR036968">
    <property type="entry name" value="Enolpyruvate_Tfrase_sf"/>
</dbReference>
<dbReference type="GO" id="GO:0005737">
    <property type="term" value="C:cytoplasm"/>
    <property type="evidence" value="ECO:0007669"/>
    <property type="project" value="UniProtKB-SubCell"/>
</dbReference>
<keyword evidence="9 13" id="KW-0961">Cell wall biogenesis/degradation</keyword>
<dbReference type="GO" id="GO:0019277">
    <property type="term" value="P:UDP-N-acetylgalactosamine biosynthetic process"/>
    <property type="evidence" value="ECO:0007669"/>
    <property type="project" value="InterPro"/>
</dbReference>
<feature type="binding site" evidence="13">
    <location>
        <position position="313"/>
    </location>
    <ligand>
        <name>UDP-N-acetyl-alpha-D-glucosamine</name>
        <dbReference type="ChEBI" id="CHEBI:57705"/>
    </ligand>
</feature>
<dbReference type="GO" id="GO:0008760">
    <property type="term" value="F:UDP-N-acetylglucosamine 1-carboxyvinyltransferase activity"/>
    <property type="evidence" value="ECO:0007669"/>
    <property type="project" value="UniProtKB-UniRule"/>
</dbReference>
<feature type="binding site" evidence="13">
    <location>
        <begin position="22"/>
        <end position="23"/>
    </location>
    <ligand>
        <name>phosphoenolpyruvate</name>
        <dbReference type="ChEBI" id="CHEBI:58702"/>
    </ligand>
</feature>
<evidence type="ECO:0000256" key="8">
    <source>
        <dbReference type="ARBA" id="ARBA00023306"/>
    </source>
</evidence>
<keyword evidence="6 13" id="KW-0133">Cell shape</keyword>
<feature type="binding site" evidence="13">
    <location>
        <position position="335"/>
    </location>
    <ligand>
        <name>UDP-N-acetyl-alpha-D-glucosamine</name>
        <dbReference type="ChEBI" id="CHEBI:57705"/>
    </ligand>
</feature>
<dbReference type="NCBIfam" id="TIGR01072">
    <property type="entry name" value="murA"/>
    <property type="match status" value="1"/>
</dbReference>
<keyword evidence="3 13" id="KW-0963">Cytoplasm</keyword>
<name>A0A0A0EVJ1_9GAMM</name>
<evidence type="ECO:0000256" key="6">
    <source>
        <dbReference type="ARBA" id="ARBA00022960"/>
    </source>
</evidence>
<evidence type="ECO:0000256" key="2">
    <source>
        <dbReference type="ARBA" id="ARBA00004752"/>
    </source>
</evidence>
<dbReference type="Gene3D" id="3.65.10.10">
    <property type="entry name" value="Enolpyruvate transferase domain"/>
    <property type="match status" value="2"/>
</dbReference>
<dbReference type="GO" id="GO:0051301">
    <property type="term" value="P:cell division"/>
    <property type="evidence" value="ECO:0007669"/>
    <property type="project" value="UniProtKB-KW"/>
</dbReference>
<feature type="binding site" evidence="13">
    <location>
        <begin position="129"/>
        <end position="133"/>
    </location>
    <ligand>
        <name>UDP-N-acetyl-alpha-D-glucosamine</name>
        <dbReference type="ChEBI" id="CHEBI:57705"/>
    </ligand>
</feature>
<evidence type="ECO:0000256" key="9">
    <source>
        <dbReference type="ARBA" id="ARBA00023316"/>
    </source>
</evidence>
<keyword evidence="16" id="KW-1185">Reference proteome</keyword>
<dbReference type="FunFam" id="3.65.10.10:FF:000002">
    <property type="entry name" value="UDP-N-acetylglucosamine 1-carboxyvinyltransferase"/>
    <property type="match status" value="1"/>
</dbReference>
<dbReference type="RefSeq" id="WP_036136940.1">
    <property type="nucleotide sequence ID" value="NZ_AVPU01000012.1"/>
</dbReference>
<dbReference type="Pfam" id="PF00275">
    <property type="entry name" value="EPSP_synthase"/>
    <property type="match status" value="1"/>
</dbReference>
<feature type="active site" description="Proton donor" evidence="13">
    <location>
        <position position="124"/>
    </location>
</feature>
<dbReference type="PANTHER" id="PTHR43783:SF1">
    <property type="entry name" value="UDP-N-ACETYLGLUCOSAMINE 1-CARBOXYVINYLTRANSFERASE"/>
    <property type="match status" value="1"/>
</dbReference>